<name>A0A009PZ66_ACIBA</name>
<protein>
    <submittedName>
        <fullName evidence="2">Phage head morphogenesis, SPP1 gp7 family domain protein</fullName>
    </submittedName>
</protein>
<gene>
    <name evidence="2" type="ORF">J506_1652</name>
</gene>
<evidence type="ECO:0000259" key="1">
    <source>
        <dbReference type="Pfam" id="PF04233"/>
    </source>
</evidence>
<accession>A0A009PZ66</accession>
<proteinExistence type="predicted"/>
<evidence type="ECO:0000313" key="2">
    <source>
        <dbReference type="EMBL" id="EXC07833.1"/>
    </source>
</evidence>
<dbReference type="AlphaFoldDB" id="A0A009PZ66"/>
<evidence type="ECO:0000313" key="3">
    <source>
        <dbReference type="Proteomes" id="UP000021108"/>
    </source>
</evidence>
<reference evidence="2 3" key="1">
    <citation type="submission" date="2014-02" db="EMBL/GenBank/DDBJ databases">
        <title>Comparative genomics and transcriptomics to identify genetic mechanisms underlying the emergence of carbapenem resistant Acinetobacter baumannii (CRAb).</title>
        <authorList>
            <person name="Harris A.D."/>
            <person name="Johnson K.J."/>
            <person name="George J."/>
            <person name="Shefchek K."/>
            <person name="Daugherty S.C."/>
            <person name="Parankush S."/>
            <person name="Sadzewicz L."/>
            <person name="Tallon L."/>
            <person name="Sengamalay N."/>
            <person name="Hazen T.H."/>
            <person name="Rasko D.A."/>
        </authorList>
    </citation>
    <scope>NUCLEOTIDE SEQUENCE [LARGE SCALE GENOMIC DNA]</scope>
    <source>
        <strain evidence="2 3">625974</strain>
    </source>
</reference>
<dbReference type="InterPro" id="IPR017029">
    <property type="entry name" value="Phage_head_put"/>
</dbReference>
<dbReference type="RefSeq" id="WP_032059251.1">
    <property type="nucleotide sequence ID" value="NZ_JEXD01000010.1"/>
</dbReference>
<organism evidence="2 3">
    <name type="scientific">Acinetobacter baumannii 625974</name>
    <dbReference type="NCBI Taxonomy" id="1310607"/>
    <lineage>
        <taxon>Bacteria</taxon>
        <taxon>Pseudomonadati</taxon>
        <taxon>Pseudomonadota</taxon>
        <taxon>Gammaproteobacteria</taxon>
        <taxon>Moraxellales</taxon>
        <taxon>Moraxellaceae</taxon>
        <taxon>Acinetobacter</taxon>
        <taxon>Acinetobacter calcoaceticus/baumannii complex</taxon>
    </lineage>
</organism>
<dbReference type="Pfam" id="PF04233">
    <property type="entry name" value="Phage_Mu_F"/>
    <property type="match status" value="1"/>
</dbReference>
<dbReference type="InterPro" id="IPR006528">
    <property type="entry name" value="Phage_head_morphogenesis_dom"/>
</dbReference>
<sequence length="361" mass="40379">MNVQLSQQALLDALVSHQAYLYRLSSTEINNLLKQFDSLSSEMLSKLRDLLDDLSDAEKTALMAGQYTTPALKEVRTLVQTWQASVASGLLESFTVSATALAVYEATYQAKTLANRKIEPNGKTLFNKAKKTPLSGGILLDYLFEKIADDAKVRVEQTIRDGLSKGQTNQQIVQRIKGKKALNYQDGLLDQSRNQISTMVRTARSHVSNVALNETYQTIGVEYVKFIATLDSRTSKICMGYSDKVYKKDEPHPVPPLHPNCRSILIPVSDDSGKTIGMRPFNNKVNGEGEIGVVDSNTTFKGWFDKQDAAFQKSWLGPSRYKLFKEGKYSLDKFVDPLTGQPFTLAELKKLDEEMFKRLGL</sequence>
<comment type="caution">
    <text evidence="2">The sequence shown here is derived from an EMBL/GenBank/DDBJ whole genome shotgun (WGS) entry which is preliminary data.</text>
</comment>
<dbReference type="EMBL" id="JEXD01000010">
    <property type="protein sequence ID" value="EXC07833.1"/>
    <property type="molecule type" value="Genomic_DNA"/>
</dbReference>
<dbReference type="PATRIC" id="fig|1310607.3.peg.1606"/>
<dbReference type="PIRSF" id="PIRSF034565">
    <property type="entry name" value="UCP034565"/>
    <property type="match status" value="1"/>
</dbReference>
<feature type="domain" description="Phage head morphogenesis" evidence="1">
    <location>
        <begin position="155"/>
        <end position="265"/>
    </location>
</feature>
<dbReference type="NCBIfam" id="TIGR01641">
    <property type="entry name" value="phageSPP1_gp7"/>
    <property type="match status" value="1"/>
</dbReference>
<dbReference type="Proteomes" id="UP000021108">
    <property type="component" value="Unassembled WGS sequence"/>
</dbReference>